<accession>A0A367M193</accession>
<comment type="caution">
    <text evidence="1">The sequence shown here is derived from an EMBL/GenBank/DDBJ whole genome shotgun (WGS) entry which is preliminary data.</text>
</comment>
<dbReference type="InterPro" id="IPR038277">
    <property type="entry name" value="UreF_sf"/>
</dbReference>
<dbReference type="Gene3D" id="1.10.4190.10">
    <property type="entry name" value="Urease accessory protein UreF"/>
    <property type="match status" value="1"/>
</dbReference>
<organism evidence="1 2">
    <name type="scientific">Pseudomonas aeruginosa</name>
    <dbReference type="NCBI Taxonomy" id="287"/>
    <lineage>
        <taxon>Bacteria</taxon>
        <taxon>Pseudomonadati</taxon>
        <taxon>Pseudomonadota</taxon>
        <taxon>Gammaproteobacteria</taxon>
        <taxon>Pseudomonadales</taxon>
        <taxon>Pseudomonadaceae</taxon>
        <taxon>Pseudomonas</taxon>
    </lineage>
</organism>
<proteinExistence type="predicted"/>
<dbReference type="EMBL" id="QORE01001546">
    <property type="protein sequence ID" value="RCI71204.1"/>
    <property type="molecule type" value="Genomic_DNA"/>
</dbReference>
<dbReference type="AlphaFoldDB" id="A0A367M193"/>
<sequence length="65" mass="7130">MNSIWARLRLASSQLPIGGYSYSQGLAAALDNGWVRDAESARTWLVDQLQLNLARFEAPLLAGLL</sequence>
<evidence type="ECO:0000313" key="2">
    <source>
        <dbReference type="Proteomes" id="UP000253594"/>
    </source>
</evidence>
<evidence type="ECO:0000313" key="1">
    <source>
        <dbReference type="EMBL" id="RCI71204.1"/>
    </source>
</evidence>
<protein>
    <submittedName>
        <fullName evidence="1">Urease accessory protein UreF</fullName>
    </submittedName>
</protein>
<gene>
    <name evidence="1" type="ORF">DT376_30400</name>
</gene>
<reference evidence="1 2" key="1">
    <citation type="submission" date="2018-07" db="EMBL/GenBank/DDBJ databases">
        <title>Mechanisms of high-level aminoglycoside resistance among Gram-negative pathogens in Brazil.</title>
        <authorList>
            <person name="Ballaben A.S."/>
            <person name="Darini A.L.C."/>
            <person name="Doi Y."/>
        </authorList>
    </citation>
    <scope>NUCLEOTIDE SEQUENCE [LARGE SCALE GENOMIC DNA]</scope>
    <source>
        <strain evidence="1 2">B2-305</strain>
    </source>
</reference>
<name>A0A367M193_PSEAI</name>
<dbReference type="Proteomes" id="UP000253594">
    <property type="component" value="Unassembled WGS sequence"/>
</dbReference>
<feature type="non-terminal residue" evidence="1">
    <location>
        <position position="65"/>
    </location>
</feature>